<keyword evidence="3 8" id="KW-1134">Transmembrane beta strand</keyword>
<dbReference type="InterPro" id="IPR036942">
    <property type="entry name" value="Beta-barrel_TonB_sf"/>
</dbReference>
<dbReference type="InterPro" id="IPR012910">
    <property type="entry name" value="Plug_dom"/>
</dbReference>
<evidence type="ECO:0000256" key="5">
    <source>
        <dbReference type="ARBA" id="ARBA00023077"/>
    </source>
</evidence>
<dbReference type="Gene3D" id="2.170.130.10">
    <property type="entry name" value="TonB-dependent receptor, plug domain"/>
    <property type="match status" value="1"/>
</dbReference>
<evidence type="ECO:0000313" key="14">
    <source>
        <dbReference type="Proteomes" id="UP001168528"/>
    </source>
</evidence>
<reference evidence="13" key="1">
    <citation type="submission" date="2023-07" db="EMBL/GenBank/DDBJ databases">
        <title>The genome sequence of Rhodocytophaga aerolata KACC 12507.</title>
        <authorList>
            <person name="Zhang X."/>
        </authorList>
    </citation>
    <scope>NUCLEOTIDE SEQUENCE</scope>
    <source>
        <strain evidence="13">KACC 12507</strain>
    </source>
</reference>
<dbReference type="Pfam" id="PF07715">
    <property type="entry name" value="Plug"/>
    <property type="match status" value="1"/>
</dbReference>
<dbReference type="RefSeq" id="WP_302038245.1">
    <property type="nucleotide sequence ID" value="NZ_JAUKPO010000007.1"/>
</dbReference>
<evidence type="ECO:0000256" key="9">
    <source>
        <dbReference type="RuleBase" id="RU003357"/>
    </source>
</evidence>
<feature type="domain" description="TonB-dependent receptor plug" evidence="12">
    <location>
        <begin position="258"/>
        <end position="365"/>
    </location>
</feature>
<dbReference type="Pfam" id="PF00593">
    <property type="entry name" value="TonB_dep_Rec_b-barrel"/>
    <property type="match status" value="1"/>
</dbReference>
<evidence type="ECO:0000256" key="6">
    <source>
        <dbReference type="ARBA" id="ARBA00023136"/>
    </source>
</evidence>
<keyword evidence="7 8" id="KW-0998">Cell outer membrane</keyword>
<sequence length="1145" mass="127135">MRTTTHRTGKLWLLLIVCLSSQMAFGQSLASLHTVSPPLQEDGKKVSDKALKAVLTELETKHSVYFIYESEVINNKFVPSNQPSSQGLEESLKNLLKPLDLKFEKVKNNMYIIVATNNGKVQLNEITRNYASPLYADASGQRGMDVYEGIILKTSQDDFRNRNMAVTITGRVTAQEDKSGLPGVNVLLKGSTNGTTTDGNGNYTLSVPEATGTLVFSYIGYTTEEVPINGRTTIDIAMVADIKSLSEVVVVGYGTQKKSQLTGAISSVSSKEISELPIANAQQALQGRAPGIDVMAEGGRPGQGVSVRVRGRRSFSAGNEPLYVVDGIPLAGGINDINPNDIESMEILKDASATAIYGSRGANGVVIITTRRGTSGKATISYDGYFGLVNSIGKVDVFNAAEFAEYKRESRRARNAYTTDEALFDAVELKSIQEGRNTDYWDLIERQGTQQSHQIGVTGGSEKTQFAVTANHFYEKGITPGQDFTRNTIRINLDHSFSDRLKVGTSTLASLNIQNWGPNPWPGALQENPLGVPYDDNGRLLFRPTTDGARTNPLHEIIPGAVVDENRRVRVFSSIYGEYKILDGLSFRVNFGPDNQNRRNGIFNASLTNSRQGGSPTARQRYWNTFSYTLENILKYNKTFNAVHTIDATGLFSIQKQRDEFLDASVSGLPYEYQQYYNIGSAAVVEGVGSNLTEWGILSYMGRLNYSFKEKYNLTLTGRIDGSSRFAGEVGLFGDTKKYGFFPSAAVAWNIHQENFMQNLNFLSNLKLRASYGATGNTGINPYQTQGSLTRSVYAFGNTGAFGFRPGALVNPDLRWETTKTLNIGLDYGLFDYRISGSVEFYEQNTTDLLMQRQLPWSGGYGSVLANVGATRNKGIEFSLSTINLDLPNGFKWTTDLNVFANKEQIVELYGGKEDDPGNRWFIGKPLTVFWDLEKIGIWQQGEEDQAKIYSDEIGQIKVRDVNADGKINDQDRVILGSDVPKWSGGITNRVEFKGFDLSFFVFTRQKYMIRSAFHDNYNLLFGRYNNLDVDYWTPTNPTNAYPRPIFNQERPKYNTTMSYFDGSFVKVRNITLGYNFPSALAEKMKMQSLRIYASAQNPFIFSKFAKGIDPERVRTPENGVERTAEIGADTPSVRIVLLGLNVRF</sequence>
<organism evidence="13 14">
    <name type="scientific">Rhodocytophaga aerolata</name>
    <dbReference type="NCBI Taxonomy" id="455078"/>
    <lineage>
        <taxon>Bacteria</taxon>
        <taxon>Pseudomonadati</taxon>
        <taxon>Bacteroidota</taxon>
        <taxon>Cytophagia</taxon>
        <taxon>Cytophagales</taxon>
        <taxon>Rhodocytophagaceae</taxon>
        <taxon>Rhodocytophaga</taxon>
    </lineage>
</organism>
<keyword evidence="10" id="KW-0732">Signal</keyword>
<comment type="subcellular location">
    <subcellularLocation>
        <location evidence="1 8">Cell outer membrane</location>
        <topology evidence="1 8">Multi-pass membrane protein</topology>
    </subcellularLocation>
</comment>
<dbReference type="Gene3D" id="2.40.170.20">
    <property type="entry name" value="TonB-dependent receptor, beta-barrel domain"/>
    <property type="match status" value="1"/>
</dbReference>
<dbReference type="PROSITE" id="PS52016">
    <property type="entry name" value="TONB_DEPENDENT_REC_3"/>
    <property type="match status" value="1"/>
</dbReference>
<evidence type="ECO:0000256" key="2">
    <source>
        <dbReference type="ARBA" id="ARBA00022448"/>
    </source>
</evidence>
<evidence type="ECO:0000256" key="3">
    <source>
        <dbReference type="ARBA" id="ARBA00022452"/>
    </source>
</evidence>
<evidence type="ECO:0000259" key="11">
    <source>
        <dbReference type="Pfam" id="PF00593"/>
    </source>
</evidence>
<dbReference type="InterPro" id="IPR023997">
    <property type="entry name" value="TonB-dep_OMP_SusC/RagA_CS"/>
</dbReference>
<accession>A0ABT8R5R4</accession>
<keyword evidence="4 8" id="KW-0812">Transmembrane</keyword>
<comment type="similarity">
    <text evidence="8 9">Belongs to the TonB-dependent receptor family.</text>
</comment>
<keyword evidence="13" id="KW-0675">Receptor</keyword>
<evidence type="ECO:0000256" key="4">
    <source>
        <dbReference type="ARBA" id="ARBA00022692"/>
    </source>
</evidence>
<keyword evidence="2 8" id="KW-0813">Transport</keyword>
<feature type="domain" description="TonB-dependent receptor-like beta-barrel" evidence="11">
    <location>
        <begin position="521"/>
        <end position="1098"/>
    </location>
</feature>
<dbReference type="NCBIfam" id="TIGR04057">
    <property type="entry name" value="SusC_RagA_signa"/>
    <property type="match status" value="1"/>
</dbReference>
<evidence type="ECO:0000313" key="13">
    <source>
        <dbReference type="EMBL" id="MDO1447441.1"/>
    </source>
</evidence>
<dbReference type="Proteomes" id="UP001168528">
    <property type="component" value="Unassembled WGS sequence"/>
</dbReference>
<dbReference type="InterPro" id="IPR008969">
    <property type="entry name" value="CarboxyPept-like_regulatory"/>
</dbReference>
<evidence type="ECO:0000256" key="10">
    <source>
        <dbReference type="SAM" id="SignalP"/>
    </source>
</evidence>
<name>A0ABT8R5R4_9BACT</name>
<dbReference type="Gene3D" id="2.60.40.1120">
    <property type="entry name" value="Carboxypeptidase-like, regulatory domain"/>
    <property type="match status" value="1"/>
</dbReference>
<proteinExistence type="inferred from homology"/>
<gene>
    <name evidence="13" type="ORF">Q0590_14325</name>
</gene>
<keyword evidence="14" id="KW-1185">Reference proteome</keyword>
<keyword evidence="5 9" id="KW-0798">TonB box</keyword>
<dbReference type="InterPro" id="IPR023996">
    <property type="entry name" value="TonB-dep_OMP_SusC/RagA"/>
</dbReference>
<evidence type="ECO:0000256" key="8">
    <source>
        <dbReference type="PROSITE-ProRule" id="PRU01360"/>
    </source>
</evidence>
<feature type="signal peptide" evidence="10">
    <location>
        <begin position="1"/>
        <end position="26"/>
    </location>
</feature>
<dbReference type="NCBIfam" id="TIGR04056">
    <property type="entry name" value="OMP_RagA_SusC"/>
    <property type="match status" value="1"/>
</dbReference>
<dbReference type="SUPFAM" id="SSF56935">
    <property type="entry name" value="Porins"/>
    <property type="match status" value="1"/>
</dbReference>
<feature type="chain" id="PRO_5046669944" evidence="10">
    <location>
        <begin position="27"/>
        <end position="1145"/>
    </location>
</feature>
<keyword evidence="6 8" id="KW-0472">Membrane</keyword>
<dbReference type="InterPro" id="IPR037066">
    <property type="entry name" value="Plug_dom_sf"/>
</dbReference>
<dbReference type="Pfam" id="PF13715">
    <property type="entry name" value="CarbopepD_reg_2"/>
    <property type="match status" value="1"/>
</dbReference>
<evidence type="ECO:0000256" key="1">
    <source>
        <dbReference type="ARBA" id="ARBA00004571"/>
    </source>
</evidence>
<dbReference type="InterPro" id="IPR000531">
    <property type="entry name" value="Beta-barrel_TonB"/>
</dbReference>
<evidence type="ECO:0000256" key="7">
    <source>
        <dbReference type="ARBA" id="ARBA00023237"/>
    </source>
</evidence>
<dbReference type="EMBL" id="JAUKPO010000007">
    <property type="protein sequence ID" value="MDO1447441.1"/>
    <property type="molecule type" value="Genomic_DNA"/>
</dbReference>
<comment type="caution">
    <text evidence="13">The sequence shown here is derived from an EMBL/GenBank/DDBJ whole genome shotgun (WGS) entry which is preliminary data.</text>
</comment>
<dbReference type="InterPro" id="IPR039426">
    <property type="entry name" value="TonB-dep_rcpt-like"/>
</dbReference>
<evidence type="ECO:0000259" key="12">
    <source>
        <dbReference type="Pfam" id="PF07715"/>
    </source>
</evidence>
<protein>
    <submittedName>
        <fullName evidence="13">TonB-dependent receptor</fullName>
    </submittedName>
</protein>
<dbReference type="SUPFAM" id="SSF49464">
    <property type="entry name" value="Carboxypeptidase regulatory domain-like"/>
    <property type="match status" value="1"/>
</dbReference>